<accession>A0A518FWA0</accession>
<proteinExistence type="predicted"/>
<evidence type="ECO:0000313" key="1">
    <source>
        <dbReference type="EMBL" id="QDV20645.1"/>
    </source>
</evidence>
<dbReference type="Proteomes" id="UP000320839">
    <property type="component" value="Chromosome"/>
</dbReference>
<organism evidence="1 2">
    <name type="scientific">Gimesia panareensis</name>
    <dbReference type="NCBI Taxonomy" id="2527978"/>
    <lineage>
        <taxon>Bacteria</taxon>
        <taxon>Pseudomonadati</taxon>
        <taxon>Planctomycetota</taxon>
        <taxon>Planctomycetia</taxon>
        <taxon>Planctomycetales</taxon>
        <taxon>Planctomycetaceae</taxon>
        <taxon>Gimesia</taxon>
    </lineage>
</organism>
<dbReference type="OrthoDB" id="210736at2"/>
<protein>
    <submittedName>
        <fullName evidence="1">Uncharacterized protein</fullName>
    </submittedName>
</protein>
<evidence type="ECO:0000313" key="2">
    <source>
        <dbReference type="Proteomes" id="UP000320839"/>
    </source>
</evidence>
<dbReference type="AlphaFoldDB" id="A0A518FWA0"/>
<name>A0A518FWA0_9PLAN</name>
<dbReference type="RefSeq" id="WP_145458953.1">
    <property type="nucleotide sequence ID" value="NZ_CP036317.1"/>
</dbReference>
<reference evidence="1 2" key="1">
    <citation type="submission" date="2019-02" db="EMBL/GenBank/DDBJ databases">
        <title>Deep-cultivation of Planctomycetes and their phenomic and genomic characterization uncovers novel biology.</title>
        <authorList>
            <person name="Wiegand S."/>
            <person name="Jogler M."/>
            <person name="Boedeker C."/>
            <person name="Pinto D."/>
            <person name="Vollmers J."/>
            <person name="Rivas-Marin E."/>
            <person name="Kohn T."/>
            <person name="Peeters S.H."/>
            <person name="Heuer A."/>
            <person name="Rast P."/>
            <person name="Oberbeckmann S."/>
            <person name="Bunk B."/>
            <person name="Jeske O."/>
            <person name="Meyerdierks A."/>
            <person name="Storesund J.E."/>
            <person name="Kallscheuer N."/>
            <person name="Luecker S."/>
            <person name="Lage O.M."/>
            <person name="Pohl T."/>
            <person name="Merkel B.J."/>
            <person name="Hornburger P."/>
            <person name="Mueller R.-W."/>
            <person name="Bruemmer F."/>
            <person name="Labrenz M."/>
            <person name="Spormann A.M."/>
            <person name="Op den Camp H."/>
            <person name="Overmann J."/>
            <person name="Amann R."/>
            <person name="Jetten M.S.M."/>
            <person name="Mascher T."/>
            <person name="Medema M.H."/>
            <person name="Devos D.P."/>
            <person name="Kaster A.-K."/>
            <person name="Ovreas L."/>
            <person name="Rohde M."/>
            <person name="Galperin M.Y."/>
            <person name="Jogler C."/>
        </authorList>
    </citation>
    <scope>NUCLEOTIDE SEQUENCE [LARGE SCALE GENOMIC DNA]</scope>
    <source>
        <strain evidence="1 2">Pan153</strain>
    </source>
</reference>
<sequence length="69" mass="7810">MSALELYNRDRERRPTLEQIAGHLGISKRGAHLALKMGKGMQEQGLTDPFIPLTEAPENASRWRHKQTA</sequence>
<dbReference type="EMBL" id="CP036317">
    <property type="protein sequence ID" value="QDV20645.1"/>
    <property type="molecule type" value="Genomic_DNA"/>
</dbReference>
<gene>
    <name evidence="1" type="ORF">Pan153_53210</name>
</gene>